<evidence type="ECO:0000256" key="8">
    <source>
        <dbReference type="ARBA" id="ARBA00048543"/>
    </source>
</evidence>
<feature type="binding site" evidence="9">
    <location>
        <position position="152"/>
    </location>
    <ligand>
        <name>Mn(2+)</name>
        <dbReference type="ChEBI" id="CHEBI:29035"/>
    </ligand>
</feature>
<dbReference type="Gene3D" id="3.40.50.720">
    <property type="entry name" value="NAD(P)-binding Rossmann-like Domain"/>
    <property type="match status" value="1"/>
</dbReference>
<dbReference type="InterPro" id="IPR036291">
    <property type="entry name" value="NAD(P)-bd_dom_sf"/>
</dbReference>
<feature type="binding site" evidence="9">
    <location>
        <position position="12"/>
    </location>
    <ligand>
        <name>NADPH</name>
        <dbReference type="ChEBI" id="CHEBI:57783"/>
    </ligand>
</feature>
<feature type="domain" description="DXP reductoisomerase C-terminal" evidence="12">
    <location>
        <begin position="261"/>
        <end position="376"/>
    </location>
</feature>
<feature type="binding site" evidence="9">
    <location>
        <position position="217"/>
    </location>
    <ligand>
        <name>1-deoxy-D-xylulose 5-phosphate</name>
        <dbReference type="ChEBI" id="CHEBI:57792"/>
    </ligand>
</feature>
<reference evidence="14" key="1">
    <citation type="submission" date="2017-02" db="EMBL/GenBank/DDBJ databases">
        <authorList>
            <person name="Varghese N."/>
            <person name="Submissions S."/>
        </authorList>
    </citation>
    <scope>NUCLEOTIDE SEQUENCE [LARGE SCALE GENOMIC DNA]</scope>
    <source>
        <strain evidence="14">DSM 16521</strain>
    </source>
</reference>
<evidence type="ECO:0000256" key="6">
    <source>
        <dbReference type="ARBA" id="ARBA00023211"/>
    </source>
</evidence>
<comment type="cofactor">
    <cofactor evidence="9">
        <name>Mg(2+)</name>
        <dbReference type="ChEBI" id="CHEBI:18420"/>
    </cofactor>
    <cofactor evidence="9">
        <name>Mn(2+)</name>
        <dbReference type="ChEBI" id="CHEBI:29035"/>
    </cofactor>
</comment>
<dbReference type="OrthoDB" id="9806546at2"/>
<dbReference type="HAMAP" id="MF_00183">
    <property type="entry name" value="DXP_reductoisom"/>
    <property type="match status" value="1"/>
</dbReference>
<dbReference type="PANTHER" id="PTHR30525">
    <property type="entry name" value="1-DEOXY-D-XYLULOSE 5-PHOSPHATE REDUCTOISOMERASE"/>
    <property type="match status" value="1"/>
</dbReference>
<dbReference type="GO" id="GO:0030145">
    <property type="term" value="F:manganese ion binding"/>
    <property type="evidence" value="ECO:0007669"/>
    <property type="project" value="TreeGrafter"/>
</dbReference>
<evidence type="ECO:0000313" key="14">
    <source>
        <dbReference type="Proteomes" id="UP000189933"/>
    </source>
</evidence>
<feature type="binding site" evidence="9">
    <location>
        <position position="13"/>
    </location>
    <ligand>
        <name>NADPH</name>
        <dbReference type="ChEBI" id="CHEBI:57783"/>
    </ligand>
</feature>
<dbReference type="InterPro" id="IPR036169">
    <property type="entry name" value="DXPR_C_sf"/>
</dbReference>
<dbReference type="SUPFAM" id="SSF55347">
    <property type="entry name" value="Glyceraldehyde-3-phosphate dehydrogenase-like, C-terminal domain"/>
    <property type="match status" value="1"/>
</dbReference>
<feature type="binding site" evidence="9">
    <location>
        <position position="199"/>
    </location>
    <ligand>
        <name>1-deoxy-D-xylulose 5-phosphate</name>
        <dbReference type="ChEBI" id="CHEBI:57792"/>
    </ligand>
</feature>
<feature type="binding site" evidence="9">
    <location>
        <position position="176"/>
    </location>
    <ligand>
        <name>1-deoxy-D-xylulose 5-phosphate</name>
        <dbReference type="ChEBI" id="CHEBI:57792"/>
    </ligand>
</feature>
<feature type="binding site" evidence="9">
    <location>
        <position position="221"/>
    </location>
    <ligand>
        <name>1-deoxy-D-xylulose 5-phosphate</name>
        <dbReference type="ChEBI" id="CHEBI:57792"/>
    </ligand>
</feature>
<evidence type="ECO:0000256" key="1">
    <source>
        <dbReference type="ARBA" id="ARBA00005094"/>
    </source>
</evidence>
<keyword evidence="5 9" id="KW-0560">Oxidoreductase</keyword>
<organism evidence="13 14">
    <name type="scientific">Carboxydocella sporoproducens DSM 16521</name>
    <dbReference type="NCBI Taxonomy" id="1121270"/>
    <lineage>
        <taxon>Bacteria</taxon>
        <taxon>Bacillati</taxon>
        <taxon>Bacillota</taxon>
        <taxon>Clostridia</taxon>
        <taxon>Eubacteriales</taxon>
        <taxon>Clostridiales Family XVI. Incertae Sedis</taxon>
        <taxon>Carboxydocella</taxon>
    </lineage>
</organism>
<feature type="binding site" evidence="9">
    <location>
        <position position="212"/>
    </location>
    <ligand>
        <name>1-deoxy-D-xylulose 5-phosphate</name>
        <dbReference type="ChEBI" id="CHEBI:57792"/>
    </ligand>
</feature>
<keyword evidence="3 9" id="KW-0479">Metal-binding</keyword>
<dbReference type="EC" id="1.1.1.267" evidence="9"/>
<evidence type="ECO:0000256" key="4">
    <source>
        <dbReference type="ARBA" id="ARBA00022857"/>
    </source>
</evidence>
<protein>
    <recommendedName>
        <fullName evidence="9">1-deoxy-D-xylulose 5-phosphate reductoisomerase</fullName>
        <shortName evidence="9">DXP reductoisomerase</shortName>
        <ecNumber evidence="9">1.1.1.267</ecNumber>
    </recommendedName>
    <alternativeName>
        <fullName evidence="9">1-deoxyxylulose-5-phosphate reductoisomerase</fullName>
    </alternativeName>
    <alternativeName>
        <fullName evidence="9">2-C-methyl-D-erythritol 4-phosphate synthase</fullName>
    </alternativeName>
</protein>
<dbReference type="Gene3D" id="1.10.1740.10">
    <property type="match status" value="1"/>
</dbReference>
<dbReference type="PANTHER" id="PTHR30525:SF0">
    <property type="entry name" value="1-DEOXY-D-XYLULOSE 5-PHOSPHATE REDUCTOISOMERASE, CHLOROPLASTIC"/>
    <property type="match status" value="1"/>
</dbReference>
<dbReference type="EMBL" id="FUXM01000010">
    <property type="protein sequence ID" value="SJZ87502.1"/>
    <property type="molecule type" value="Genomic_DNA"/>
</dbReference>
<feature type="binding site" evidence="9">
    <location>
        <position position="10"/>
    </location>
    <ligand>
        <name>NADPH</name>
        <dbReference type="ChEBI" id="CHEBI:57783"/>
    </ligand>
</feature>
<feature type="binding site" evidence="9">
    <location>
        <position position="125"/>
    </location>
    <ligand>
        <name>1-deoxy-D-xylulose 5-phosphate</name>
        <dbReference type="ChEBI" id="CHEBI:57792"/>
    </ligand>
</feature>
<comment type="pathway">
    <text evidence="1 9">Isoprenoid biosynthesis; isopentenyl diphosphate biosynthesis via DXP pathway; isopentenyl diphosphate from 1-deoxy-D-xylulose 5-phosphate: step 1/6.</text>
</comment>
<evidence type="ECO:0000256" key="9">
    <source>
        <dbReference type="HAMAP-Rule" id="MF_00183"/>
    </source>
</evidence>
<feature type="binding site" evidence="9">
    <location>
        <position position="151"/>
    </location>
    <ligand>
        <name>1-deoxy-D-xylulose 5-phosphate</name>
        <dbReference type="ChEBI" id="CHEBI:57792"/>
    </ligand>
</feature>
<evidence type="ECO:0000256" key="2">
    <source>
        <dbReference type="ARBA" id="ARBA00006825"/>
    </source>
</evidence>
<evidence type="ECO:0000259" key="10">
    <source>
        <dbReference type="Pfam" id="PF02670"/>
    </source>
</evidence>
<keyword evidence="9" id="KW-0460">Magnesium</keyword>
<evidence type="ECO:0000259" key="12">
    <source>
        <dbReference type="Pfam" id="PF13288"/>
    </source>
</evidence>
<keyword evidence="7 9" id="KW-0414">Isoprene biosynthesis</keyword>
<keyword evidence="14" id="KW-1185">Reference proteome</keyword>
<evidence type="ECO:0000313" key="13">
    <source>
        <dbReference type="EMBL" id="SJZ87502.1"/>
    </source>
</evidence>
<dbReference type="FunFam" id="3.40.50.720:FF:000045">
    <property type="entry name" value="1-deoxy-D-xylulose 5-phosphate reductoisomerase"/>
    <property type="match status" value="1"/>
</dbReference>
<dbReference type="SUPFAM" id="SSF69055">
    <property type="entry name" value="1-deoxy-D-xylulose-5-phosphate reductoisomerase, C-terminal domain"/>
    <property type="match status" value="1"/>
</dbReference>
<dbReference type="NCBIfam" id="TIGR00243">
    <property type="entry name" value="Dxr"/>
    <property type="match status" value="1"/>
</dbReference>
<evidence type="ECO:0000259" key="11">
    <source>
        <dbReference type="Pfam" id="PF08436"/>
    </source>
</evidence>
<dbReference type="AlphaFoldDB" id="A0A1T4P7S3"/>
<dbReference type="InterPro" id="IPR013512">
    <property type="entry name" value="DXP_reductoisomerase_N"/>
</dbReference>
<comment type="catalytic activity">
    <reaction evidence="8">
        <text>2-C-methyl-D-erythritol 4-phosphate + NADP(+) = 1-deoxy-D-xylulose 5-phosphate + NADPH + H(+)</text>
        <dbReference type="Rhea" id="RHEA:13717"/>
        <dbReference type="ChEBI" id="CHEBI:15378"/>
        <dbReference type="ChEBI" id="CHEBI:57783"/>
        <dbReference type="ChEBI" id="CHEBI:57792"/>
        <dbReference type="ChEBI" id="CHEBI:58262"/>
        <dbReference type="ChEBI" id="CHEBI:58349"/>
        <dbReference type="EC" id="1.1.1.267"/>
    </reaction>
    <physiologicalReaction direction="right-to-left" evidence="8">
        <dbReference type="Rhea" id="RHEA:13719"/>
    </physiologicalReaction>
</comment>
<feature type="binding site" evidence="9">
    <location>
        <position position="37"/>
    </location>
    <ligand>
        <name>NADPH</name>
        <dbReference type="ChEBI" id="CHEBI:57783"/>
    </ligand>
</feature>
<dbReference type="UniPathway" id="UPA00056">
    <property type="reaction ID" value="UER00092"/>
</dbReference>
<name>A0A1T4P7S3_9FIRM</name>
<feature type="binding site" evidence="9">
    <location>
        <position position="150"/>
    </location>
    <ligand>
        <name>Mn(2+)</name>
        <dbReference type="ChEBI" id="CHEBI:29035"/>
    </ligand>
</feature>
<dbReference type="InterPro" id="IPR003821">
    <property type="entry name" value="DXP_reductoisomerase"/>
</dbReference>
<dbReference type="GO" id="GO:0016853">
    <property type="term" value="F:isomerase activity"/>
    <property type="evidence" value="ECO:0007669"/>
    <property type="project" value="UniProtKB-KW"/>
</dbReference>
<dbReference type="InterPro" id="IPR026877">
    <property type="entry name" value="DXPR_C"/>
</dbReference>
<feature type="binding site" evidence="9">
    <location>
        <position position="36"/>
    </location>
    <ligand>
        <name>NADPH</name>
        <dbReference type="ChEBI" id="CHEBI:57783"/>
    </ligand>
</feature>
<feature type="binding site" evidence="9">
    <location>
        <position position="221"/>
    </location>
    <ligand>
        <name>Mn(2+)</name>
        <dbReference type="ChEBI" id="CHEBI:29035"/>
    </ligand>
</feature>
<dbReference type="Proteomes" id="UP000189933">
    <property type="component" value="Unassembled WGS sequence"/>
</dbReference>
<proteinExistence type="inferred from homology"/>
<feature type="binding site" evidence="9">
    <location>
        <position position="124"/>
    </location>
    <ligand>
        <name>NADPH</name>
        <dbReference type="ChEBI" id="CHEBI:57783"/>
    </ligand>
</feature>
<dbReference type="GO" id="GO:0051484">
    <property type="term" value="P:isopentenyl diphosphate biosynthetic process, methylerythritol 4-phosphate pathway involved in terpenoid biosynthetic process"/>
    <property type="evidence" value="ECO:0007669"/>
    <property type="project" value="UniProtKB-ARBA"/>
</dbReference>
<accession>A0A1T4P7S3</accession>
<feature type="binding site" evidence="9">
    <location>
        <position position="205"/>
    </location>
    <ligand>
        <name>NADPH</name>
        <dbReference type="ChEBI" id="CHEBI:57783"/>
    </ligand>
</feature>
<gene>
    <name evidence="9" type="primary">dxr</name>
    <name evidence="13" type="ORF">SAMN02745885_01172</name>
</gene>
<feature type="binding site" evidence="9">
    <location>
        <position position="126"/>
    </location>
    <ligand>
        <name>NADPH</name>
        <dbReference type="ChEBI" id="CHEBI:57783"/>
    </ligand>
</feature>
<dbReference type="PIRSF" id="PIRSF006205">
    <property type="entry name" value="Dxp_reductismrs"/>
    <property type="match status" value="1"/>
</dbReference>
<dbReference type="Pfam" id="PF08436">
    <property type="entry name" value="DXP_redisom_C"/>
    <property type="match status" value="1"/>
</dbReference>
<evidence type="ECO:0000256" key="7">
    <source>
        <dbReference type="ARBA" id="ARBA00023229"/>
    </source>
</evidence>
<feature type="domain" description="1-deoxy-D-xylulose 5-phosphate reductoisomerase C-terminal" evidence="11">
    <location>
        <begin position="146"/>
        <end position="229"/>
    </location>
</feature>
<keyword evidence="13" id="KW-0413">Isomerase</keyword>
<keyword evidence="6 9" id="KW-0464">Manganese</keyword>
<dbReference type="NCBIfam" id="NF009114">
    <property type="entry name" value="PRK12464.1"/>
    <property type="match status" value="1"/>
</dbReference>
<feature type="binding site" evidence="9">
    <location>
        <position position="152"/>
    </location>
    <ligand>
        <name>1-deoxy-D-xylulose 5-phosphate</name>
        <dbReference type="ChEBI" id="CHEBI:57792"/>
    </ligand>
</feature>
<feature type="binding site" evidence="9">
    <location>
        <position position="218"/>
    </location>
    <ligand>
        <name>1-deoxy-D-xylulose 5-phosphate</name>
        <dbReference type="ChEBI" id="CHEBI:57792"/>
    </ligand>
</feature>
<evidence type="ECO:0000256" key="5">
    <source>
        <dbReference type="ARBA" id="ARBA00023002"/>
    </source>
</evidence>
<dbReference type="InterPro" id="IPR013644">
    <property type="entry name" value="DXP_reductoisomerase_C"/>
</dbReference>
<dbReference type="SUPFAM" id="SSF51735">
    <property type="entry name" value="NAD(P)-binding Rossmann-fold domains"/>
    <property type="match status" value="1"/>
</dbReference>
<keyword evidence="4 9" id="KW-0521">NADP</keyword>
<evidence type="ECO:0000256" key="3">
    <source>
        <dbReference type="ARBA" id="ARBA00022723"/>
    </source>
</evidence>
<comment type="similarity">
    <text evidence="2 9">Belongs to the DXR family.</text>
</comment>
<dbReference type="GO" id="GO:0030604">
    <property type="term" value="F:1-deoxy-D-xylulose-5-phosphate reductoisomerase activity"/>
    <property type="evidence" value="ECO:0007669"/>
    <property type="project" value="UniProtKB-UniRule"/>
</dbReference>
<feature type="binding site" evidence="9">
    <location>
        <position position="11"/>
    </location>
    <ligand>
        <name>NADPH</name>
        <dbReference type="ChEBI" id="CHEBI:57783"/>
    </ligand>
</feature>
<sequence>MRKIGLIGSTGSIGTQTLEVVRAQRENLQVSSLAAGRNVDLLLAQIREFKPEVVAVAEAKDAEWLAQQLRVESWVPEIYWGTEGLLKAATEAEIDLLVTAITGARGLLPTIAAIKQGIDIALANKETLVAAGELVMALAEKHGVKIIPVDSEHSAIFQCIQGSKKNEVSKLILTASGGAFREWDIQRLQEATVRDALAHPNWSMGAKITIDSATMINKGLEVIEAHWLFGIPYEQIQVLLHPQSIIHSLVEFCDGSQLAQLGLPDMRLPIQYALSWPQRWSGAWPRLDLASIGSLTFSLPDYAKYPGLKLAYLAGQAGGLAPTIFNAANEVAVTAFLNEEIKFVEIVDVIAATLDQFSPQKAEDLEVVLHIDQQARYKAAELIKKGR</sequence>
<feature type="binding site" evidence="9">
    <location>
        <position position="38"/>
    </location>
    <ligand>
        <name>NADPH</name>
        <dbReference type="ChEBI" id="CHEBI:57783"/>
    </ligand>
</feature>
<comment type="function">
    <text evidence="9">Catalyzes the NADPH-dependent rearrangement and reduction of 1-deoxy-D-xylulose-5-phosphate (DXP) to 2-C-methyl-D-erythritol 4-phosphate (MEP).</text>
</comment>
<dbReference type="Pfam" id="PF13288">
    <property type="entry name" value="DXPR_C"/>
    <property type="match status" value="1"/>
</dbReference>
<dbReference type="GO" id="GO:0070402">
    <property type="term" value="F:NADPH binding"/>
    <property type="evidence" value="ECO:0007669"/>
    <property type="project" value="InterPro"/>
</dbReference>
<dbReference type="Pfam" id="PF02670">
    <property type="entry name" value="DXP_reductoisom"/>
    <property type="match status" value="1"/>
</dbReference>
<feature type="domain" description="1-deoxy-D-xylulose 5-phosphate reductoisomerase N-terminal" evidence="10">
    <location>
        <begin position="4"/>
        <end position="132"/>
    </location>
</feature>
<dbReference type="RefSeq" id="WP_078665255.1">
    <property type="nucleotide sequence ID" value="NZ_FUXM01000010.1"/>
</dbReference>